<feature type="domain" description="Carboxylesterase type B" evidence="4">
    <location>
        <begin position="31"/>
        <end position="520"/>
    </location>
</feature>
<accession>A0A6G1KRL8</accession>
<organism evidence="5 6">
    <name type="scientific">Pleomassaria siparia CBS 279.74</name>
    <dbReference type="NCBI Taxonomy" id="1314801"/>
    <lineage>
        <taxon>Eukaryota</taxon>
        <taxon>Fungi</taxon>
        <taxon>Dikarya</taxon>
        <taxon>Ascomycota</taxon>
        <taxon>Pezizomycotina</taxon>
        <taxon>Dothideomycetes</taxon>
        <taxon>Pleosporomycetidae</taxon>
        <taxon>Pleosporales</taxon>
        <taxon>Pleomassariaceae</taxon>
        <taxon>Pleomassaria</taxon>
    </lineage>
</organism>
<dbReference type="PROSITE" id="PS00941">
    <property type="entry name" value="CARBOXYLESTERASE_B_2"/>
    <property type="match status" value="1"/>
</dbReference>
<dbReference type="EC" id="3.1.1.-" evidence="3"/>
<dbReference type="InterPro" id="IPR019826">
    <property type="entry name" value="Carboxylesterase_B_AS"/>
</dbReference>
<feature type="chain" id="PRO_5026378840" description="Carboxylic ester hydrolase" evidence="3">
    <location>
        <begin position="19"/>
        <end position="555"/>
    </location>
</feature>
<dbReference type="InterPro" id="IPR002018">
    <property type="entry name" value="CarbesteraseB"/>
</dbReference>
<dbReference type="GO" id="GO:0016787">
    <property type="term" value="F:hydrolase activity"/>
    <property type="evidence" value="ECO:0007669"/>
    <property type="project" value="UniProtKB-KW"/>
</dbReference>
<dbReference type="InterPro" id="IPR019819">
    <property type="entry name" value="Carboxylesterase_B_CS"/>
</dbReference>
<name>A0A6G1KRL8_9PLEO</name>
<evidence type="ECO:0000256" key="3">
    <source>
        <dbReference type="RuleBase" id="RU361235"/>
    </source>
</evidence>
<comment type="similarity">
    <text evidence="1 3">Belongs to the type-B carboxylesterase/lipase family.</text>
</comment>
<proteinExistence type="inferred from homology"/>
<evidence type="ECO:0000256" key="2">
    <source>
        <dbReference type="ARBA" id="ARBA00022801"/>
    </source>
</evidence>
<dbReference type="PANTHER" id="PTHR11559">
    <property type="entry name" value="CARBOXYLESTERASE"/>
    <property type="match status" value="1"/>
</dbReference>
<keyword evidence="6" id="KW-1185">Reference proteome</keyword>
<keyword evidence="3" id="KW-0732">Signal</keyword>
<evidence type="ECO:0000313" key="5">
    <source>
        <dbReference type="EMBL" id="KAF2715122.1"/>
    </source>
</evidence>
<dbReference type="SUPFAM" id="SSF53474">
    <property type="entry name" value="alpha/beta-Hydrolases"/>
    <property type="match status" value="1"/>
</dbReference>
<dbReference type="InterPro" id="IPR029058">
    <property type="entry name" value="AB_hydrolase_fold"/>
</dbReference>
<dbReference type="AlphaFoldDB" id="A0A6G1KRL8"/>
<dbReference type="Gene3D" id="3.40.50.1820">
    <property type="entry name" value="alpha/beta hydrolase"/>
    <property type="match status" value="1"/>
</dbReference>
<sequence length="555" mass="60657">MVVLNWGSLSLCVGTALAAPYRPYSHRSASPPTVNVLNGTLEGVYSAEYNQDYFLGVPFAQPPIGLNRFRVPQSLDTRWTTPRPAKHYSAACVGSGSGDLYPVSSEDCLYLNVIRPSGYENASLPVGFWIHGGGLTSGSAIDERYNASFIVQRSVEIGKPIIAVTVNYRLSMWGFLTGDEVVENGIANLGLRDQRRALEWLQENVAAFGGDPSKVTIWGESAGGLSVGMQLTAYGGRDDSLFRSAIMESGNPIYYYTFDYNTDNFFNASSQLGCGNSTSKLDCLRAIPFSTLSSWISSEAGQGLQWGPIIDNDFIQGKTSLQLDKGEFVQVPIICGANSDEGTGIGPTPMNTTAQFTEMLEGVNGFGIKFTPTQVSRILAAYPSNLTYGAVPTAQPLSYVPGPAMGAESRRSGAFFGDIYQVAPRRKTCQTWTKFNIPAYCYRFNTIPHGISAAIGATHFQEVAFVFNNQLGLGYAANPFGDEPQSYFDLGDTMSENWVRFINDGAPRDEWPTYHEGQNWVFDANVTGLGYVEKDDWRTEGIELLNGWDADVLHR</sequence>
<evidence type="ECO:0000313" key="6">
    <source>
        <dbReference type="Proteomes" id="UP000799428"/>
    </source>
</evidence>
<feature type="signal peptide" evidence="3">
    <location>
        <begin position="1"/>
        <end position="18"/>
    </location>
</feature>
<evidence type="ECO:0000259" key="4">
    <source>
        <dbReference type="Pfam" id="PF00135"/>
    </source>
</evidence>
<gene>
    <name evidence="5" type="ORF">K504DRAFT_367348</name>
</gene>
<keyword evidence="2 3" id="KW-0378">Hydrolase</keyword>
<dbReference type="InterPro" id="IPR050309">
    <property type="entry name" value="Type-B_Carboxylest/Lipase"/>
</dbReference>
<dbReference type="OrthoDB" id="408631at2759"/>
<dbReference type="PROSITE" id="PS00122">
    <property type="entry name" value="CARBOXYLESTERASE_B_1"/>
    <property type="match status" value="1"/>
</dbReference>
<dbReference type="Proteomes" id="UP000799428">
    <property type="component" value="Unassembled WGS sequence"/>
</dbReference>
<dbReference type="Pfam" id="PF00135">
    <property type="entry name" value="COesterase"/>
    <property type="match status" value="1"/>
</dbReference>
<reference evidence="5" key="1">
    <citation type="journal article" date="2020" name="Stud. Mycol.">
        <title>101 Dothideomycetes genomes: a test case for predicting lifestyles and emergence of pathogens.</title>
        <authorList>
            <person name="Haridas S."/>
            <person name="Albert R."/>
            <person name="Binder M."/>
            <person name="Bloem J."/>
            <person name="Labutti K."/>
            <person name="Salamov A."/>
            <person name="Andreopoulos B."/>
            <person name="Baker S."/>
            <person name="Barry K."/>
            <person name="Bills G."/>
            <person name="Bluhm B."/>
            <person name="Cannon C."/>
            <person name="Castanera R."/>
            <person name="Culley D."/>
            <person name="Daum C."/>
            <person name="Ezra D."/>
            <person name="Gonzalez J."/>
            <person name="Henrissat B."/>
            <person name="Kuo A."/>
            <person name="Liang C."/>
            <person name="Lipzen A."/>
            <person name="Lutzoni F."/>
            <person name="Magnuson J."/>
            <person name="Mondo S."/>
            <person name="Nolan M."/>
            <person name="Ohm R."/>
            <person name="Pangilinan J."/>
            <person name="Park H.-J."/>
            <person name="Ramirez L."/>
            <person name="Alfaro M."/>
            <person name="Sun H."/>
            <person name="Tritt A."/>
            <person name="Yoshinaga Y."/>
            <person name="Zwiers L.-H."/>
            <person name="Turgeon B."/>
            <person name="Goodwin S."/>
            <person name="Spatafora J."/>
            <person name="Crous P."/>
            <person name="Grigoriev I."/>
        </authorList>
    </citation>
    <scope>NUCLEOTIDE SEQUENCE</scope>
    <source>
        <strain evidence="5">CBS 279.74</strain>
    </source>
</reference>
<dbReference type="EMBL" id="MU005764">
    <property type="protein sequence ID" value="KAF2715122.1"/>
    <property type="molecule type" value="Genomic_DNA"/>
</dbReference>
<evidence type="ECO:0000256" key="1">
    <source>
        <dbReference type="ARBA" id="ARBA00005964"/>
    </source>
</evidence>
<protein>
    <recommendedName>
        <fullName evidence="3">Carboxylic ester hydrolase</fullName>
        <ecNumber evidence="3">3.1.1.-</ecNumber>
    </recommendedName>
</protein>